<comment type="caution">
    <text evidence="9">Lacks conserved residue(s) required for the propagation of feature annotation.</text>
</comment>
<dbReference type="GO" id="GO:0004427">
    <property type="term" value="F:inorganic diphosphate phosphatase activity"/>
    <property type="evidence" value="ECO:0007669"/>
    <property type="project" value="UniProtKB-EC"/>
</dbReference>
<dbReference type="NCBIfam" id="NF001960">
    <property type="entry name" value="PRK00733.3-5"/>
    <property type="match status" value="1"/>
</dbReference>
<keyword evidence="3 9" id="KW-0812">Transmembrane</keyword>
<feature type="transmembrane region" description="Helical" evidence="9">
    <location>
        <begin position="383"/>
        <end position="410"/>
    </location>
</feature>
<evidence type="ECO:0000256" key="1">
    <source>
        <dbReference type="ARBA" id="ARBA00004127"/>
    </source>
</evidence>
<name>A0ABU5MH81_9GAMM</name>
<comment type="subunit">
    <text evidence="9">Homodimer.</text>
</comment>
<evidence type="ECO:0000256" key="8">
    <source>
        <dbReference type="ARBA" id="ARBA00023136"/>
    </source>
</evidence>
<comment type="cofactor">
    <cofactor evidence="9">
        <name>Mg(2+)</name>
        <dbReference type="ChEBI" id="CHEBI:18420"/>
    </cofactor>
</comment>
<dbReference type="NCBIfam" id="NF001953">
    <property type="entry name" value="PRK00733.2-1"/>
    <property type="match status" value="1"/>
</dbReference>
<keyword evidence="8 9" id="KW-0472">Membrane</keyword>
<sequence length="675" mass="69248">MLERHGLSLALGCAILAILFGIVSARWILRQPTGNERMVAIATAIQEGARAYLNRQYLTIGIAGVVLFVLVGVFLSWYTAIGFAVGAVLSGAAGYIGMNVSVRANVRTAEAARQGISAAMDVAFRGGAITGMLVVGLGLLGVAGYYALLLRMGLPMEQALHALVGLAFGSSLISIFARLGGGIFTKGADVGADLVGKVEAGIPEDDPRNPAVIADNVGDNVGDCAGMAADLFETYAVTVIATMLLGSLMLAEAGANAVLYPLVLGGVSIIASIIGALFVKVKPGGSIMGALYKGVIVSGVLAAIAFYPITTGLMSDNVHGPMALYGCALIGLVLTGLIVWITEYYTGTQYKPVQHVAQASTTGHGTNIIAGLGISMKSTALPVVAVCAAIWGAFALGGLYGIAIAATAMLSMAGMIVALDAYGPITDNAGGIAEMAELPSEIRDITDPLDAVGNTTKAVTKGYAIGSAALAALVLFADYTHNLQAANPGQEFRFDLSDHTVIIGLLIGGLIPYLFGAMAMEAVGRAAGAVVEEVRRQFREIPGIMQGTGKPQYDRAVDMLTRSAIREMIVPSLLPVAVPVVVGLLLGPRALGGLLIGTIVTGLFVAISMTTGGGAWDNAKKYIEDGHFGGKGSEAHKAAVTGDTVGDPYKDTAGPAINPLIKIINIVALLLVPLL</sequence>
<dbReference type="PIRSF" id="PIRSF001265">
    <property type="entry name" value="H+-PPase"/>
    <property type="match status" value="1"/>
</dbReference>
<feature type="site" description="Determinant of potassium independence" evidence="9">
    <location>
        <position position="457"/>
    </location>
</feature>
<accession>A0ABU5MH81</accession>
<dbReference type="NCBIfam" id="NF001951">
    <property type="entry name" value="PRK00733.1-2"/>
    <property type="match status" value="1"/>
</dbReference>
<keyword evidence="5 9" id="KW-1278">Translocase</keyword>
<reference evidence="10 11" key="1">
    <citation type="submission" date="2023-12" db="EMBL/GenBank/DDBJ databases">
        <title>'Antibacterial potential of Stenotrophomonas maltophilia cystic fibrosis isolates' (manuscript under preparation).</title>
        <authorList>
            <person name="Crisan C.V."/>
            <person name="Pettis M."/>
            <person name="Goldberg J.B."/>
        </authorList>
    </citation>
    <scope>NUCLEOTIDE SEQUENCE [LARGE SCALE GENOMIC DNA]</scope>
    <source>
        <strain evidence="10 11">CCV155</strain>
    </source>
</reference>
<feature type="transmembrane region" description="Helical" evidence="9">
    <location>
        <begin position="159"/>
        <end position="177"/>
    </location>
</feature>
<evidence type="ECO:0000256" key="3">
    <source>
        <dbReference type="ARBA" id="ARBA00022692"/>
    </source>
</evidence>
<comment type="caution">
    <text evidence="10">The sequence shown here is derived from an EMBL/GenBank/DDBJ whole genome shotgun (WGS) entry which is preliminary data.</text>
</comment>
<feature type="transmembrane region" description="Helical" evidence="9">
    <location>
        <begin position="257"/>
        <end position="279"/>
    </location>
</feature>
<dbReference type="Pfam" id="PF03030">
    <property type="entry name" value="H_PPase"/>
    <property type="match status" value="1"/>
</dbReference>
<keyword evidence="4 9" id="KW-0460">Magnesium</keyword>
<evidence type="ECO:0000256" key="6">
    <source>
        <dbReference type="ARBA" id="ARBA00022989"/>
    </source>
</evidence>
<keyword evidence="11" id="KW-1185">Reference proteome</keyword>
<evidence type="ECO:0000256" key="9">
    <source>
        <dbReference type="HAMAP-Rule" id="MF_01129"/>
    </source>
</evidence>
<comment type="function">
    <text evidence="9">Proton pump that utilizes the energy of pyrophosphate hydrolysis as the driving force for proton movement across the membrane. Generates a proton motive force.</text>
</comment>
<feature type="transmembrane region" description="Helical" evidence="9">
    <location>
        <begin position="122"/>
        <end position="147"/>
    </location>
</feature>
<evidence type="ECO:0000256" key="4">
    <source>
        <dbReference type="ARBA" id="ARBA00022842"/>
    </source>
</evidence>
<feature type="transmembrane region" description="Helical" evidence="9">
    <location>
        <begin position="57"/>
        <end position="75"/>
    </location>
</feature>
<feature type="transmembrane region" description="Helical" evidence="9">
    <location>
        <begin position="594"/>
        <end position="616"/>
    </location>
</feature>
<feature type="transmembrane region" description="Helical" evidence="9">
    <location>
        <begin position="462"/>
        <end position="480"/>
    </location>
</feature>
<dbReference type="NCBIfam" id="TIGR01104">
    <property type="entry name" value="V_PPase"/>
    <property type="match status" value="1"/>
</dbReference>
<evidence type="ECO:0000313" key="11">
    <source>
        <dbReference type="Proteomes" id="UP001290894"/>
    </source>
</evidence>
<comment type="catalytic activity">
    <reaction evidence="9">
        <text>diphosphate + H2O + H(+)(in) = 2 phosphate + 2 H(+)(out)</text>
        <dbReference type="Rhea" id="RHEA:13973"/>
        <dbReference type="ChEBI" id="CHEBI:15377"/>
        <dbReference type="ChEBI" id="CHEBI:15378"/>
        <dbReference type="ChEBI" id="CHEBI:33019"/>
        <dbReference type="ChEBI" id="CHEBI:43474"/>
        <dbReference type="EC" id="7.1.3.1"/>
    </reaction>
</comment>
<comment type="subcellular location">
    <subcellularLocation>
        <location evidence="9">Cell membrane</location>
        <topology evidence="9">Multi-pass membrane protein</topology>
    </subcellularLocation>
    <subcellularLocation>
        <location evidence="1">Endomembrane system</location>
        <topology evidence="1">Multi-pass membrane protein</topology>
    </subcellularLocation>
</comment>
<keyword evidence="9" id="KW-1003">Cell membrane</keyword>
<feature type="transmembrane region" description="Helical" evidence="9">
    <location>
        <begin position="6"/>
        <end position="29"/>
    </location>
</feature>
<evidence type="ECO:0000313" key="10">
    <source>
        <dbReference type="EMBL" id="MDZ7512119.1"/>
    </source>
</evidence>
<comment type="similarity">
    <text evidence="9">Belongs to the H(+)-translocating pyrophosphatase (TC 3.A.10) family. K(+)-insensitive subfamily.</text>
</comment>
<feature type="transmembrane region" description="Helical" evidence="9">
    <location>
        <begin position="291"/>
        <end position="310"/>
    </location>
</feature>
<organism evidence="10 11">
    <name type="scientific">Stenotrophomonas muris</name>
    <dbReference type="NCBI Taxonomy" id="2963283"/>
    <lineage>
        <taxon>Bacteria</taxon>
        <taxon>Pseudomonadati</taxon>
        <taxon>Pseudomonadota</taxon>
        <taxon>Gammaproteobacteria</taxon>
        <taxon>Lysobacterales</taxon>
        <taxon>Lysobacteraceae</taxon>
        <taxon>Stenotrophomonas</taxon>
    </lineage>
</organism>
<evidence type="ECO:0000256" key="7">
    <source>
        <dbReference type="ARBA" id="ARBA00023065"/>
    </source>
</evidence>
<dbReference type="InterPro" id="IPR004131">
    <property type="entry name" value="PPase-energised_H-pump"/>
</dbReference>
<feature type="transmembrane region" description="Helical" evidence="9">
    <location>
        <begin position="501"/>
        <end position="520"/>
    </location>
</feature>
<keyword evidence="7 9" id="KW-0406">Ion transport</keyword>
<feature type="transmembrane region" description="Helical" evidence="9">
    <location>
        <begin position="81"/>
        <end position="102"/>
    </location>
</feature>
<feature type="transmembrane region" description="Helical" evidence="9">
    <location>
        <begin position="568"/>
        <end position="587"/>
    </location>
</feature>
<evidence type="ECO:0000256" key="2">
    <source>
        <dbReference type="ARBA" id="ARBA00022448"/>
    </source>
</evidence>
<protein>
    <recommendedName>
        <fullName evidence="9">K(+)-insensitive pyrophosphate-energized proton pump</fullName>
        <ecNumber evidence="9">7.1.3.1</ecNumber>
    </recommendedName>
    <alternativeName>
        <fullName evidence="9">Membrane-bound proton-translocating pyrophosphatase</fullName>
    </alternativeName>
    <alternativeName>
        <fullName evidence="9">Pyrophosphate-energized inorganic pyrophosphatase</fullName>
        <shortName evidence="9">H(+)-PPase</shortName>
    </alternativeName>
</protein>
<keyword evidence="10" id="KW-0378">Hydrolase</keyword>
<dbReference type="Proteomes" id="UP001290894">
    <property type="component" value="Unassembled WGS sequence"/>
</dbReference>
<keyword evidence="9" id="KW-0375">Hydrogen ion transport</keyword>
<dbReference type="HAMAP" id="MF_01129">
    <property type="entry name" value="PPase_energized_pump"/>
    <property type="match status" value="1"/>
</dbReference>
<keyword evidence="2 9" id="KW-0813">Transport</keyword>
<evidence type="ECO:0000256" key="5">
    <source>
        <dbReference type="ARBA" id="ARBA00022967"/>
    </source>
</evidence>
<dbReference type="RefSeq" id="WP_014648315.1">
    <property type="nucleotide sequence ID" value="NZ_CP196973.1"/>
</dbReference>
<proteinExistence type="inferred from homology"/>
<dbReference type="EMBL" id="JAXUAC010000014">
    <property type="protein sequence ID" value="MDZ7512119.1"/>
    <property type="molecule type" value="Genomic_DNA"/>
</dbReference>
<dbReference type="EC" id="7.1.3.1" evidence="9"/>
<keyword evidence="6 9" id="KW-1133">Transmembrane helix</keyword>
<feature type="transmembrane region" description="Helical" evidence="9">
    <location>
        <begin position="234"/>
        <end position="251"/>
    </location>
</feature>
<gene>
    <name evidence="9" type="primary">hppA</name>
    <name evidence="10" type="ORF">U5F72_09870</name>
</gene>
<feature type="transmembrane region" description="Helical" evidence="9">
    <location>
        <begin position="322"/>
        <end position="341"/>
    </location>
</feature>
<dbReference type="PANTHER" id="PTHR31998">
    <property type="entry name" value="K(+)-INSENSITIVE PYROPHOSPHATE-ENERGIZED PROTON PUMP"/>
    <property type="match status" value="1"/>
</dbReference>